<keyword evidence="3" id="KW-0998">Cell outer membrane</keyword>
<dbReference type="GO" id="GO:0009279">
    <property type="term" value="C:cell outer membrane"/>
    <property type="evidence" value="ECO:0007669"/>
    <property type="project" value="UniProtKB-SubCell"/>
</dbReference>
<dbReference type="CDD" id="cd07185">
    <property type="entry name" value="OmpA_C-like"/>
    <property type="match status" value="1"/>
</dbReference>
<evidence type="ECO:0000256" key="4">
    <source>
        <dbReference type="PROSITE-ProRule" id="PRU00473"/>
    </source>
</evidence>
<feature type="domain" description="OmpA-like" evidence="7">
    <location>
        <begin position="157"/>
        <end position="274"/>
    </location>
</feature>
<evidence type="ECO:0000313" key="8">
    <source>
        <dbReference type="EMBL" id="MTD95948.1"/>
    </source>
</evidence>
<dbReference type="PRINTS" id="PR01021">
    <property type="entry name" value="OMPADOMAIN"/>
</dbReference>
<feature type="chain" id="PRO_5026329940" evidence="6">
    <location>
        <begin position="23"/>
        <end position="311"/>
    </location>
</feature>
<keyword evidence="6" id="KW-0732">Signal</keyword>
<evidence type="ECO:0000313" key="9">
    <source>
        <dbReference type="Proteomes" id="UP000440694"/>
    </source>
</evidence>
<feature type="region of interest" description="Disordered" evidence="5">
    <location>
        <begin position="100"/>
        <end position="121"/>
    </location>
</feature>
<dbReference type="Proteomes" id="UP000440694">
    <property type="component" value="Unassembled WGS sequence"/>
</dbReference>
<dbReference type="InterPro" id="IPR006664">
    <property type="entry name" value="OMP_bac"/>
</dbReference>
<evidence type="ECO:0000259" key="7">
    <source>
        <dbReference type="PROSITE" id="PS51123"/>
    </source>
</evidence>
<organism evidence="8 9">
    <name type="scientific">Hyphomicrobium album</name>
    <dbReference type="NCBI Taxonomy" id="2665159"/>
    <lineage>
        <taxon>Bacteria</taxon>
        <taxon>Pseudomonadati</taxon>
        <taxon>Pseudomonadota</taxon>
        <taxon>Alphaproteobacteria</taxon>
        <taxon>Hyphomicrobiales</taxon>
        <taxon>Hyphomicrobiaceae</taxon>
        <taxon>Hyphomicrobium</taxon>
    </lineage>
</organism>
<evidence type="ECO:0000256" key="5">
    <source>
        <dbReference type="SAM" id="MobiDB-lite"/>
    </source>
</evidence>
<feature type="signal peptide" evidence="6">
    <location>
        <begin position="1"/>
        <end position="22"/>
    </location>
</feature>
<dbReference type="EMBL" id="WMBQ01000002">
    <property type="protein sequence ID" value="MTD95948.1"/>
    <property type="molecule type" value="Genomic_DNA"/>
</dbReference>
<dbReference type="PANTHER" id="PTHR30329:SF21">
    <property type="entry name" value="LIPOPROTEIN YIAD-RELATED"/>
    <property type="match status" value="1"/>
</dbReference>
<comment type="subcellular location">
    <subcellularLocation>
        <location evidence="1">Cell outer membrane</location>
    </subcellularLocation>
</comment>
<protein>
    <submittedName>
        <fullName evidence="8">OmpA family protein</fullName>
    </submittedName>
</protein>
<dbReference type="InterPro" id="IPR036737">
    <property type="entry name" value="OmpA-like_sf"/>
</dbReference>
<comment type="caution">
    <text evidence="8">The sequence shown here is derived from an EMBL/GenBank/DDBJ whole genome shotgun (WGS) entry which is preliminary data.</text>
</comment>
<reference evidence="8 9" key="1">
    <citation type="submission" date="2019-11" db="EMBL/GenBank/DDBJ databases">
        <title>Identification of a novel strain.</title>
        <authorList>
            <person name="Xu Q."/>
            <person name="Wang G."/>
        </authorList>
    </citation>
    <scope>NUCLEOTIDE SEQUENCE [LARGE SCALE GENOMIC DNA]</scope>
    <source>
        <strain evidence="9">xq</strain>
    </source>
</reference>
<dbReference type="RefSeq" id="WP_154740428.1">
    <property type="nucleotide sequence ID" value="NZ_WMBQ01000002.1"/>
</dbReference>
<sequence>MSWLQRGSSASLIAACALFAYAAGDPTRVANAEPSFSSRADERYGTEQRADELYLDAVEKLDAGHPDFARELFQSVVERYPMSSAAERARGALTDLARNDAARHADASPPARLDGTPPMTTGSITAPELPDAPAALPVPGIRTPVWDIELRRNASIQSKLRVEAGDRVFFSPGSADLGSRARTALSAQAQWLMRWHEFEAAIEGHADEPGSEQENVVLSQQRAEAVRQRLIEEGVEPDRLAVVPLGRSVRVATCADTDCRAQNRRAVTLVFATGTRDRLGLNAGAPRAAAVSFAPGNTAPAATARQAGVTR</sequence>
<dbReference type="Pfam" id="PF00691">
    <property type="entry name" value="OmpA"/>
    <property type="match status" value="1"/>
</dbReference>
<evidence type="ECO:0000256" key="1">
    <source>
        <dbReference type="ARBA" id="ARBA00004442"/>
    </source>
</evidence>
<name>A0A6I3KNQ6_9HYPH</name>
<keyword evidence="9" id="KW-1185">Reference proteome</keyword>
<accession>A0A6I3KNQ6</accession>
<dbReference type="SUPFAM" id="SSF103088">
    <property type="entry name" value="OmpA-like"/>
    <property type="match status" value="1"/>
</dbReference>
<dbReference type="PROSITE" id="PS51123">
    <property type="entry name" value="OMPA_2"/>
    <property type="match status" value="1"/>
</dbReference>
<dbReference type="PANTHER" id="PTHR30329">
    <property type="entry name" value="STATOR ELEMENT OF FLAGELLAR MOTOR COMPLEX"/>
    <property type="match status" value="1"/>
</dbReference>
<proteinExistence type="predicted"/>
<dbReference type="InterPro" id="IPR050330">
    <property type="entry name" value="Bact_OuterMem_StrucFunc"/>
</dbReference>
<dbReference type="AlphaFoldDB" id="A0A6I3KNQ6"/>
<keyword evidence="2 4" id="KW-0472">Membrane</keyword>
<evidence type="ECO:0000256" key="3">
    <source>
        <dbReference type="ARBA" id="ARBA00023237"/>
    </source>
</evidence>
<evidence type="ECO:0000256" key="6">
    <source>
        <dbReference type="SAM" id="SignalP"/>
    </source>
</evidence>
<dbReference type="Gene3D" id="3.30.1330.60">
    <property type="entry name" value="OmpA-like domain"/>
    <property type="match status" value="1"/>
</dbReference>
<gene>
    <name evidence="8" type="ORF">GIW81_16540</name>
</gene>
<evidence type="ECO:0000256" key="2">
    <source>
        <dbReference type="ARBA" id="ARBA00023136"/>
    </source>
</evidence>
<dbReference type="InterPro" id="IPR006665">
    <property type="entry name" value="OmpA-like"/>
</dbReference>